<sequence length="423" mass="48456">ESGRLNRELSKIYRNKHREIGGFESQYLQNIALDELVNSLMANEKEHSASTLNLVTAQFLDYKKQQTEAIHLKDLSRFNKYAVPLIRYVKQLDGLNLNEKKALLANFDLGIQDHDQGFTVYNQAYSKMSLIQKGNFRLVTSKGQDGPNLSVGSLTYSEKKILRFLAEKQFAHINRPKEILSMGYKTKGLEGLIDSKSLNYLDSQVNKSYRDIFVQFLAENRDRIGIEAALEYGLLVEPLKQEQGRWTYAVRAHRCARSSSISAGRELTEFFNHLGYDKAMHDQLMKRWNSNSNTLSLNHSLVNELNRMEVTGDHSGLVRMVERTAVYKPALIHALKVANGTVNKPLNLNNISILQLRDTFAKLLKDQQTAKSLKFPYPEPGNGLFGTLPRVDDFAGYLSSFEDNEEEQRRKKLLRKFYADLEH</sequence>
<accession>A0A0F9H6B0</accession>
<dbReference type="EMBL" id="LAZR01017906">
    <property type="protein sequence ID" value="KKL98496.1"/>
    <property type="molecule type" value="Genomic_DNA"/>
</dbReference>
<proteinExistence type="predicted"/>
<evidence type="ECO:0000313" key="1">
    <source>
        <dbReference type="EMBL" id="KKL98496.1"/>
    </source>
</evidence>
<protein>
    <submittedName>
        <fullName evidence="1">Uncharacterized protein</fullName>
    </submittedName>
</protein>
<dbReference type="AlphaFoldDB" id="A0A0F9H6B0"/>
<comment type="caution">
    <text evidence="1">The sequence shown here is derived from an EMBL/GenBank/DDBJ whole genome shotgun (WGS) entry which is preliminary data.</text>
</comment>
<gene>
    <name evidence="1" type="ORF">LCGC14_1823820</name>
</gene>
<reference evidence="1" key="1">
    <citation type="journal article" date="2015" name="Nature">
        <title>Complex archaea that bridge the gap between prokaryotes and eukaryotes.</title>
        <authorList>
            <person name="Spang A."/>
            <person name="Saw J.H."/>
            <person name="Jorgensen S.L."/>
            <person name="Zaremba-Niedzwiedzka K."/>
            <person name="Martijn J."/>
            <person name="Lind A.E."/>
            <person name="van Eijk R."/>
            <person name="Schleper C."/>
            <person name="Guy L."/>
            <person name="Ettema T.J."/>
        </authorList>
    </citation>
    <scope>NUCLEOTIDE SEQUENCE</scope>
</reference>
<name>A0A0F9H6B0_9ZZZZ</name>
<feature type="non-terminal residue" evidence="1">
    <location>
        <position position="1"/>
    </location>
</feature>
<organism evidence="1">
    <name type="scientific">marine sediment metagenome</name>
    <dbReference type="NCBI Taxonomy" id="412755"/>
    <lineage>
        <taxon>unclassified sequences</taxon>
        <taxon>metagenomes</taxon>
        <taxon>ecological metagenomes</taxon>
    </lineage>
</organism>